<feature type="domain" description="tRNA nucleotidyltransferase/poly(A) polymerase RNA and SrmB- binding" evidence="10">
    <location>
        <begin position="184"/>
        <end position="240"/>
    </location>
</feature>
<dbReference type="SUPFAM" id="SSF81301">
    <property type="entry name" value="Nucleotidyltransferase"/>
    <property type="match status" value="1"/>
</dbReference>
<dbReference type="InterPro" id="IPR002646">
    <property type="entry name" value="PolA_pol_head_dom"/>
</dbReference>
<dbReference type="InterPro" id="IPR043519">
    <property type="entry name" value="NT_sf"/>
</dbReference>
<dbReference type="GO" id="GO:0016779">
    <property type="term" value="F:nucleotidyltransferase activity"/>
    <property type="evidence" value="ECO:0007669"/>
    <property type="project" value="UniProtKB-KW"/>
</dbReference>
<accession>A0A225NSH0</accession>
<evidence type="ECO:0000313" key="12">
    <source>
        <dbReference type="Proteomes" id="UP000215377"/>
    </source>
</evidence>
<evidence type="ECO:0000313" key="11">
    <source>
        <dbReference type="EMBL" id="OWU75768.1"/>
    </source>
</evidence>
<keyword evidence="6" id="KW-0547">Nucleotide-binding</keyword>
<evidence type="ECO:0000256" key="5">
    <source>
        <dbReference type="ARBA" id="ARBA00022723"/>
    </source>
</evidence>
<dbReference type="GO" id="GO:0008033">
    <property type="term" value="P:tRNA processing"/>
    <property type="evidence" value="ECO:0007669"/>
    <property type="project" value="UniProtKB-KW"/>
</dbReference>
<dbReference type="GO" id="GO:0046872">
    <property type="term" value="F:metal ion binding"/>
    <property type="evidence" value="ECO:0007669"/>
    <property type="project" value="UniProtKB-KW"/>
</dbReference>
<reference evidence="11 12" key="1">
    <citation type="submission" date="2013-04" db="EMBL/GenBank/DDBJ databases">
        <title>Oceanicola sp. 22II1-22F33 Genome Sequencing.</title>
        <authorList>
            <person name="Lai Q."/>
            <person name="Li G."/>
            <person name="Shao Z."/>
        </authorList>
    </citation>
    <scope>NUCLEOTIDE SEQUENCE [LARGE SCALE GENOMIC DNA]</scope>
    <source>
        <strain evidence="11 12">22II1-22F33</strain>
    </source>
</reference>
<evidence type="ECO:0000259" key="10">
    <source>
        <dbReference type="Pfam" id="PF12627"/>
    </source>
</evidence>
<dbReference type="PROSITE" id="PS51257">
    <property type="entry name" value="PROKAR_LIPOPROTEIN"/>
    <property type="match status" value="1"/>
</dbReference>
<sequence length="390" mass="42088">MTRLSAPWLDHAPARAVCAMLEHGGHQALFVGGCVRNALLGVPVSDLDICTDARPERVIALAKAAGLKPVPTGIDHGTVTVVADHEPFEITTFRRDVRTDGRRAVVAFADTIEEDARRRDFTMNALYARINGTVTDPLGGLPDLKARHVRFIGTASHRIREDYLRSLRFFRFHAWYGDAAAGMDAEALDAIARNLDGLDGLSRERVGAESVKLLTAPDPAPAVAAMRMTGALARFLPGADDRALAPLVHLEQRFGLDPEAMRRLAALGGEDTVQTLRLSRAQRTRAVLLREAATAGQSAAELGYRHGAGIARDALLLRAALLEQPLSGDELHQAEVGAAADFPVTARDLMQEHSGAALGKQLKRLEQAWIASGFTLTRAALLEMSRTQEG</sequence>
<keyword evidence="8" id="KW-0694">RNA-binding</keyword>
<dbReference type="Pfam" id="PF01743">
    <property type="entry name" value="PolyA_pol"/>
    <property type="match status" value="1"/>
</dbReference>
<dbReference type="GO" id="GO:0000166">
    <property type="term" value="F:nucleotide binding"/>
    <property type="evidence" value="ECO:0007669"/>
    <property type="project" value="UniProtKB-KW"/>
</dbReference>
<comment type="similarity">
    <text evidence="8">Belongs to the tRNA nucleotidyltransferase/poly(A) polymerase family.</text>
</comment>
<evidence type="ECO:0000256" key="6">
    <source>
        <dbReference type="ARBA" id="ARBA00022741"/>
    </source>
</evidence>
<dbReference type="Gene3D" id="3.30.460.10">
    <property type="entry name" value="Beta Polymerase, domain 2"/>
    <property type="match status" value="1"/>
</dbReference>
<comment type="caution">
    <text evidence="11">The sequence shown here is derived from an EMBL/GenBank/DDBJ whole genome shotgun (WGS) entry which is preliminary data.</text>
</comment>
<dbReference type="PANTHER" id="PTHR46173">
    <property type="entry name" value="CCA TRNA NUCLEOTIDYLTRANSFERASE 1, MITOCHONDRIAL"/>
    <property type="match status" value="1"/>
</dbReference>
<dbReference type="AlphaFoldDB" id="A0A225NSH0"/>
<dbReference type="Gene3D" id="1.10.3090.10">
    <property type="entry name" value="cca-adding enzyme, domain 2"/>
    <property type="match status" value="1"/>
</dbReference>
<dbReference type="CDD" id="cd05398">
    <property type="entry name" value="NT_ClassII-CCAase"/>
    <property type="match status" value="1"/>
</dbReference>
<evidence type="ECO:0000256" key="3">
    <source>
        <dbReference type="ARBA" id="ARBA00022694"/>
    </source>
</evidence>
<dbReference type="InterPro" id="IPR032828">
    <property type="entry name" value="PolyA_RNA-bd"/>
</dbReference>
<dbReference type="RefSeq" id="WP_088648941.1">
    <property type="nucleotide sequence ID" value="NZ_AQQR01000002.1"/>
</dbReference>
<proteinExistence type="inferred from homology"/>
<evidence type="ECO:0000256" key="8">
    <source>
        <dbReference type="RuleBase" id="RU003953"/>
    </source>
</evidence>
<keyword evidence="2 8" id="KW-0808">Transferase</keyword>
<keyword evidence="12" id="KW-1185">Reference proteome</keyword>
<organism evidence="11 12">
    <name type="scientific">Marinibacterium profundimaris</name>
    <dbReference type="NCBI Taxonomy" id="1679460"/>
    <lineage>
        <taxon>Bacteria</taxon>
        <taxon>Pseudomonadati</taxon>
        <taxon>Pseudomonadota</taxon>
        <taxon>Alphaproteobacteria</taxon>
        <taxon>Rhodobacterales</taxon>
        <taxon>Paracoccaceae</taxon>
        <taxon>Marinibacterium</taxon>
    </lineage>
</organism>
<dbReference type="GO" id="GO:0000049">
    <property type="term" value="F:tRNA binding"/>
    <property type="evidence" value="ECO:0007669"/>
    <property type="project" value="TreeGrafter"/>
</dbReference>
<dbReference type="EMBL" id="AQQR01000002">
    <property type="protein sequence ID" value="OWU75768.1"/>
    <property type="molecule type" value="Genomic_DNA"/>
</dbReference>
<protein>
    <submittedName>
        <fullName evidence="11">Poly(A) polymerase</fullName>
    </submittedName>
</protein>
<evidence type="ECO:0000259" key="9">
    <source>
        <dbReference type="Pfam" id="PF01743"/>
    </source>
</evidence>
<comment type="cofactor">
    <cofactor evidence="1">
        <name>Mg(2+)</name>
        <dbReference type="ChEBI" id="CHEBI:18420"/>
    </cofactor>
</comment>
<dbReference type="OrthoDB" id="9805698at2"/>
<keyword evidence="3" id="KW-0819">tRNA processing</keyword>
<name>A0A225NSH0_9RHOB</name>
<evidence type="ECO:0000256" key="2">
    <source>
        <dbReference type="ARBA" id="ARBA00022679"/>
    </source>
</evidence>
<feature type="domain" description="Poly A polymerase head" evidence="9">
    <location>
        <begin position="30"/>
        <end position="150"/>
    </location>
</feature>
<gene>
    <name evidence="11" type="ORF">ATO3_06110</name>
</gene>
<evidence type="ECO:0000256" key="1">
    <source>
        <dbReference type="ARBA" id="ARBA00001946"/>
    </source>
</evidence>
<evidence type="ECO:0000256" key="7">
    <source>
        <dbReference type="ARBA" id="ARBA00022842"/>
    </source>
</evidence>
<dbReference type="Proteomes" id="UP000215377">
    <property type="component" value="Unassembled WGS sequence"/>
</dbReference>
<dbReference type="InterPro" id="IPR050264">
    <property type="entry name" value="Bact_CCA-adding_enz_type3_sf"/>
</dbReference>
<dbReference type="SUPFAM" id="SSF81891">
    <property type="entry name" value="Poly A polymerase C-terminal region-like"/>
    <property type="match status" value="1"/>
</dbReference>
<dbReference type="PANTHER" id="PTHR46173:SF1">
    <property type="entry name" value="CCA TRNA NUCLEOTIDYLTRANSFERASE 1, MITOCHONDRIAL"/>
    <property type="match status" value="1"/>
</dbReference>
<dbReference type="Pfam" id="PF12627">
    <property type="entry name" value="PolyA_pol_RNAbd"/>
    <property type="match status" value="1"/>
</dbReference>
<evidence type="ECO:0000256" key="4">
    <source>
        <dbReference type="ARBA" id="ARBA00022695"/>
    </source>
</evidence>
<keyword evidence="4" id="KW-0548">Nucleotidyltransferase</keyword>
<keyword evidence="5" id="KW-0479">Metal-binding</keyword>
<keyword evidence="7" id="KW-0460">Magnesium</keyword>